<keyword evidence="7" id="KW-0819">tRNA processing</keyword>
<dbReference type="InterPro" id="IPR057285">
    <property type="entry name" value="Pre-PUA_NSUN2"/>
</dbReference>
<keyword evidence="8 10" id="KW-0694">RNA-binding</keyword>
<proteinExistence type="inferred from homology"/>
<dbReference type="InterPro" id="IPR049560">
    <property type="entry name" value="MeTrfase_RsmB-F_NOP2_cat"/>
</dbReference>
<evidence type="ECO:0000256" key="10">
    <source>
        <dbReference type="PROSITE-ProRule" id="PRU01023"/>
    </source>
</evidence>
<evidence type="ECO:0000256" key="11">
    <source>
        <dbReference type="SAM" id="MobiDB-lite"/>
    </source>
</evidence>
<dbReference type="CDD" id="cd02440">
    <property type="entry name" value="AdoMet_MTases"/>
    <property type="match status" value="1"/>
</dbReference>
<reference evidence="13" key="1">
    <citation type="submission" date="2014-03" db="EMBL/GenBank/DDBJ databases">
        <authorList>
            <person name="Casaregola S."/>
        </authorList>
    </citation>
    <scope>NUCLEOTIDE SEQUENCE [LARGE SCALE GENOMIC DNA]</scope>
    <source>
        <strain evidence="13">CLIB 918</strain>
    </source>
</reference>
<keyword evidence="3" id="KW-0820">tRNA-binding</keyword>
<feature type="compositionally biased region" description="Basic residues" evidence="11">
    <location>
        <begin position="1"/>
        <end position="10"/>
    </location>
</feature>
<dbReference type="PRINTS" id="PR02011">
    <property type="entry name" value="RCMTNCL1"/>
</dbReference>
<dbReference type="STRING" id="1173061.A0A0J9X5A0"/>
<feature type="active site" description="Nucleophile" evidence="10">
    <location>
        <position position="301"/>
    </location>
</feature>
<sequence length="704" mass="79178">MGRKFNRNRGRANTTNWENATKENENWQNYYQTLNLPAAEEWDTFKKACQTPLPLTFRVTGSSKVAHEVRTAINEKYIPLTTGVSIDGGETVVEPPAPLEFYPDNMAYKFNVAKSVIRRNKEFAKLQRFLVVETDAGHISRQEAVSMVPPLFMDIKSDHAVLDMCAAPGSKTAQLVEALHKDEAEGAAPPTGFVIANDSDYKRSHLLVHQVKRLSSPNIVVTNHDAQFYPRIKVSENEYLKFDRILCDVPCSGDGTMRKNVNVWKDWKVSNGLGLHTLQLNILLRGLQLLKPGGRLVYSTCSLNPIENESVVAEALRQLDGSVELVDVSDQLPNLKRSPGINAWKVANKAGEWVEQPDGPKLPASLFPPTEAEIEKFNLDRTLRVYPHQQDTGGFYIAVLKKKAQDETAGSKRTREAEDDDEASKKAKVDDETAAVVPAKKEKVPRDANEEPFIFLPADHPVIEKCWNFYGINDQFPKDSLLVRNSTGEPTRVIYYVSPTLRPVIQLNESKLKLIHTGIKMFSFQRNTGENTCEWRIQIESITLLANATSSKRRAEASLDLLKTMVTEAFPTFPQLRERYPEFYAQVENMAEGCIIVNIPAPTGGVYTFPVWKGKGSCNLMLPKEDLHEVRLRVFQIDEEKAGSNVNNNNNNSAKKPEEQVSTENKEDESAEKKEEESAEQKEDASEENKETPVEKEASTEENL</sequence>
<keyword evidence="6 10" id="KW-0949">S-adenosyl-L-methionine</keyword>
<dbReference type="InterPro" id="IPR023267">
    <property type="entry name" value="RCMT"/>
</dbReference>
<dbReference type="InterPro" id="IPR029063">
    <property type="entry name" value="SAM-dependent_MTases_sf"/>
</dbReference>
<dbReference type="Proteomes" id="UP000242525">
    <property type="component" value="Unassembled WGS sequence"/>
</dbReference>
<gene>
    <name evidence="13" type="ORF">BN980_GECA02s09063g</name>
</gene>
<keyword evidence="9" id="KW-0539">Nucleus</keyword>
<dbReference type="OrthoDB" id="6093671at2759"/>
<evidence type="ECO:0000256" key="1">
    <source>
        <dbReference type="ARBA" id="ARBA00004123"/>
    </source>
</evidence>
<evidence type="ECO:0000259" key="12">
    <source>
        <dbReference type="PROSITE" id="PS51686"/>
    </source>
</evidence>
<name>A0A0J9X5A0_GEOCN</name>
<evidence type="ECO:0000256" key="8">
    <source>
        <dbReference type="ARBA" id="ARBA00022884"/>
    </source>
</evidence>
<dbReference type="GO" id="GO:0000049">
    <property type="term" value="F:tRNA binding"/>
    <property type="evidence" value="ECO:0007669"/>
    <property type="project" value="UniProtKB-KW"/>
</dbReference>
<feature type="domain" description="SAM-dependent MTase RsmB/NOP-type" evidence="12">
    <location>
        <begin position="45"/>
        <end position="403"/>
    </location>
</feature>
<dbReference type="InterPro" id="IPR001678">
    <property type="entry name" value="MeTrfase_RsmB-F_NOP2_dom"/>
</dbReference>
<dbReference type="PROSITE" id="PS51686">
    <property type="entry name" value="SAM_MT_RSMB_NOP"/>
    <property type="match status" value="1"/>
</dbReference>
<dbReference type="Pfam" id="PF25376">
    <property type="entry name" value="Pre-PUA_NSUN2"/>
    <property type="match status" value="1"/>
</dbReference>
<feature type="binding site" evidence="10">
    <location>
        <position position="198"/>
    </location>
    <ligand>
        <name>S-adenosyl-L-methionine</name>
        <dbReference type="ChEBI" id="CHEBI:59789"/>
    </ligand>
</feature>
<dbReference type="InterPro" id="IPR057286">
    <property type="entry name" value="PUA_NSUN2"/>
</dbReference>
<dbReference type="AlphaFoldDB" id="A0A0J9X5A0"/>
<evidence type="ECO:0000256" key="7">
    <source>
        <dbReference type="ARBA" id="ARBA00022694"/>
    </source>
</evidence>
<dbReference type="Pfam" id="PF25378">
    <property type="entry name" value="PUA_NSUN2"/>
    <property type="match status" value="1"/>
</dbReference>
<evidence type="ECO:0000256" key="5">
    <source>
        <dbReference type="ARBA" id="ARBA00022679"/>
    </source>
</evidence>
<protein>
    <submittedName>
        <fullName evidence="13">Similar to Saccharomyces cerevisiae YBL024W NCL1 S-adenosyl-L-methionine-dependent tRNA: m5C-methyltransferase</fullName>
    </submittedName>
</protein>
<feature type="region of interest" description="Disordered" evidence="11">
    <location>
        <begin position="407"/>
        <end position="443"/>
    </location>
</feature>
<evidence type="ECO:0000256" key="4">
    <source>
        <dbReference type="ARBA" id="ARBA00022603"/>
    </source>
</evidence>
<dbReference type="InterPro" id="IPR023270">
    <property type="entry name" value="RCMT_NCL1"/>
</dbReference>
<comment type="caution">
    <text evidence="13">The sequence shown here is derived from an EMBL/GenBank/DDBJ whole genome shotgun (WGS) entry which is preliminary data.</text>
</comment>
<dbReference type="SUPFAM" id="SSF53335">
    <property type="entry name" value="S-adenosyl-L-methionine-dependent methyltransferases"/>
    <property type="match status" value="1"/>
</dbReference>
<feature type="region of interest" description="Disordered" evidence="11">
    <location>
        <begin position="641"/>
        <end position="704"/>
    </location>
</feature>
<comment type="subcellular location">
    <subcellularLocation>
        <location evidence="1">Nucleus</location>
    </subcellularLocation>
</comment>
<dbReference type="Pfam" id="PF01189">
    <property type="entry name" value="Methyltr_RsmB-F"/>
    <property type="match status" value="1"/>
</dbReference>
<dbReference type="PANTHER" id="PTHR22808">
    <property type="entry name" value="NCL1 YEAST -RELATED NOL1/NOP2/FMU SUN DOMAIN-CONTAINING"/>
    <property type="match status" value="1"/>
</dbReference>
<evidence type="ECO:0000256" key="9">
    <source>
        <dbReference type="ARBA" id="ARBA00023242"/>
    </source>
</evidence>
<feature type="binding site" evidence="10">
    <location>
        <begin position="165"/>
        <end position="171"/>
    </location>
    <ligand>
        <name>S-adenosyl-L-methionine</name>
        <dbReference type="ChEBI" id="CHEBI:59789"/>
    </ligand>
</feature>
<dbReference type="PRINTS" id="PR02008">
    <property type="entry name" value="RCMTFAMILY"/>
</dbReference>
<feature type="compositionally biased region" description="Basic and acidic residues" evidence="11">
    <location>
        <begin position="407"/>
        <end position="416"/>
    </location>
</feature>
<dbReference type="GO" id="GO:0005737">
    <property type="term" value="C:cytoplasm"/>
    <property type="evidence" value="ECO:0007669"/>
    <property type="project" value="TreeGrafter"/>
</dbReference>
<evidence type="ECO:0000313" key="14">
    <source>
        <dbReference type="Proteomes" id="UP000242525"/>
    </source>
</evidence>
<feature type="binding site" evidence="10">
    <location>
        <position position="225"/>
    </location>
    <ligand>
        <name>S-adenosyl-L-methionine</name>
        <dbReference type="ChEBI" id="CHEBI:59789"/>
    </ligand>
</feature>
<accession>A0A0J9X5A0</accession>
<keyword evidence="5 10" id="KW-0808">Transferase</keyword>
<feature type="binding site" evidence="10">
    <location>
        <position position="248"/>
    </location>
    <ligand>
        <name>S-adenosyl-L-methionine</name>
        <dbReference type="ChEBI" id="CHEBI:59789"/>
    </ligand>
</feature>
<organism evidence="13 14">
    <name type="scientific">Geotrichum candidum</name>
    <name type="common">Oospora lactis</name>
    <name type="synonym">Dipodascus geotrichum</name>
    <dbReference type="NCBI Taxonomy" id="1173061"/>
    <lineage>
        <taxon>Eukaryota</taxon>
        <taxon>Fungi</taxon>
        <taxon>Dikarya</taxon>
        <taxon>Ascomycota</taxon>
        <taxon>Saccharomycotina</taxon>
        <taxon>Dipodascomycetes</taxon>
        <taxon>Dipodascales</taxon>
        <taxon>Dipodascaceae</taxon>
        <taxon>Geotrichum</taxon>
    </lineage>
</organism>
<feature type="compositionally biased region" description="Basic and acidic residues" evidence="11">
    <location>
        <begin position="671"/>
        <end position="704"/>
    </location>
</feature>
<dbReference type="GO" id="GO:0005634">
    <property type="term" value="C:nucleus"/>
    <property type="evidence" value="ECO:0007669"/>
    <property type="project" value="UniProtKB-SubCell"/>
</dbReference>
<dbReference type="GO" id="GO:0030488">
    <property type="term" value="P:tRNA methylation"/>
    <property type="evidence" value="ECO:0007669"/>
    <property type="project" value="TreeGrafter"/>
</dbReference>
<feature type="region of interest" description="Disordered" evidence="11">
    <location>
        <begin position="1"/>
        <end position="21"/>
    </location>
</feature>
<dbReference type="EMBL" id="CCBN010000002">
    <property type="protein sequence ID" value="CDO52308.1"/>
    <property type="molecule type" value="Genomic_DNA"/>
</dbReference>
<dbReference type="GO" id="GO:0016428">
    <property type="term" value="F:tRNA (cytidine-5-)-methyltransferase activity"/>
    <property type="evidence" value="ECO:0007669"/>
    <property type="project" value="InterPro"/>
</dbReference>
<dbReference type="Gene3D" id="3.40.50.150">
    <property type="entry name" value="Vaccinia Virus protein VP39"/>
    <property type="match status" value="1"/>
</dbReference>
<evidence type="ECO:0000256" key="6">
    <source>
        <dbReference type="ARBA" id="ARBA00022691"/>
    </source>
</evidence>
<dbReference type="PROSITE" id="PS01153">
    <property type="entry name" value="NOL1_NOP2_SUN"/>
    <property type="match status" value="1"/>
</dbReference>
<comment type="similarity">
    <text evidence="2 10">Belongs to the class I-like SAM-binding methyltransferase superfamily. RsmB/NOP family.</text>
</comment>
<dbReference type="PANTHER" id="PTHR22808:SF1">
    <property type="entry name" value="RNA CYTOSINE-C(5)-METHYLTRANSFERASE NSUN2-RELATED"/>
    <property type="match status" value="1"/>
</dbReference>
<evidence type="ECO:0000256" key="2">
    <source>
        <dbReference type="ARBA" id="ARBA00007494"/>
    </source>
</evidence>
<evidence type="ECO:0000256" key="3">
    <source>
        <dbReference type="ARBA" id="ARBA00022555"/>
    </source>
</evidence>
<dbReference type="InterPro" id="IPR018314">
    <property type="entry name" value="RsmB/NOL1/NOP2-like_CS"/>
</dbReference>
<evidence type="ECO:0000313" key="13">
    <source>
        <dbReference type="EMBL" id="CDO52308.1"/>
    </source>
</evidence>
<keyword evidence="4 10" id="KW-0489">Methyltransferase</keyword>
<keyword evidence="14" id="KW-1185">Reference proteome</keyword>